<dbReference type="PATRIC" id="fig|657309.4.peg.2745"/>
<dbReference type="eggNOG" id="COG1232">
    <property type="taxonomic scope" value="Bacteria"/>
</dbReference>
<keyword evidence="1" id="KW-0413">Isomerase</keyword>
<organism evidence="1 2">
    <name type="scientific">Bacteroides xylanisolvens XB1A</name>
    <dbReference type="NCBI Taxonomy" id="657309"/>
    <lineage>
        <taxon>Bacteria</taxon>
        <taxon>Pseudomonadati</taxon>
        <taxon>Bacteroidota</taxon>
        <taxon>Bacteroidia</taxon>
        <taxon>Bacteroidales</taxon>
        <taxon>Bacteroidaceae</taxon>
        <taxon>Bacteroides</taxon>
    </lineage>
</organism>
<evidence type="ECO:0000313" key="2">
    <source>
        <dbReference type="Proteomes" id="UP000008795"/>
    </source>
</evidence>
<proteinExistence type="predicted"/>
<dbReference type="InterPro" id="IPR036188">
    <property type="entry name" value="FAD/NAD-bd_sf"/>
</dbReference>
<dbReference type="Pfam" id="PF13450">
    <property type="entry name" value="NAD_binding_8"/>
    <property type="match status" value="1"/>
</dbReference>
<dbReference type="PANTHER" id="PTHR21197:SF0">
    <property type="entry name" value="UDP-GALACTOPYRANOSE MUTASE"/>
    <property type="match status" value="1"/>
</dbReference>
<dbReference type="GO" id="GO:0008767">
    <property type="term" value="F:UDP-galactopyranose mutase activity"/>
    <property type="evidence" value="ECO:0007669"/>
    <property type="project" value="UniProtKB-EC"/>
</dbReference>
<reference evidence="1 2" key="2">
    <citation type="submission" date="2010-03" db="EMBL/GenBank/DDBJ databases">
        <authorList>
            <person name="Pajon A."/>
        </authorList>
    </citation>
    <scope>NUCLEOTIDE SEQUENCE [LARGE SCALE GENOMIC DNA]</scope>
    <source>
        <strain evidence="1 2">XB1A</strain>
    </source>
</reference>
<accession>D6D2U3</accession>
<protein>
    <submittedName>
        <fullName evidence="1">UDP-galactopyranose mutase</fullName>
        <ecNumber evidence="1">5.4.99.9</ecNumber>
    </submittedName>
</protein>
<gene>
    <name evidence="1" type="ORF">BXY_37900</name>
</gene>
<name>D6D2U3_9BACE</name>
<dbReference type="HOGENOM" id="CLU_026719_2_1_10"/>
<dbReference type="PANTHER" id="PTHR21197">
    <property type="entry name" value="UDP-GALACTOPYRANOSE MUTASE"/>
    <property type="match status" value="1"/>
</dbReference>
<dbReference type="Proteomes" id="UP000008795">
    <property type="component" value="Chromosome"/>
</dbReference>
<dbReference type="EMBL" id="FP929033">
    <property type="protein sequence ID" value="CBK68745.1"/>
    <property type="molecule type" value="Genomic_DNA"/>
</dbReference>
<sequence>MNMKYIIVGAGISGLSIGQVLKEYGHDVQLFEADSRPGGMVKCDRVHGHLFHRTGGHVFNTKRQDVLDWFWSHFDKKDEFTMADRNSVVSMADNTIIAYPIENHAYQLSDEMMKNFINDIVLMATNKPVEPTNFEEFLRARFGETLYREYFRPYNEKIWRRPLTNVPLSWLVGKLPMPTLEDIIYNNFKHIEERSFVHSSFFYPKKEGSQFVANRLSEGLEIHYNVDVKSIEKIEKGWSVNGEICDRVIFTGNMKSIPLIVKGVDLSAYIEGIEALEAHGTTTVLCEIEDNPYSWIYMPSHIHEAHRIICTGNFAESNRANGVMSATIEFTDEISKNDIIDNLSRIPYHPKYIAHNYAPYTYPIQAKDTREFVNSVKCVTEPEGLFLLGRFAEWEYYNMDVAMGAALDLCNNKLK</sequence>
<dbReference type="Gene3D" id="3.50.50.60">
    <property type="entry name" value="FAD/NAD(P)-binding domain"/>
    <property type="match status" value="1"/>
</dbReference>
<dbReference type="KEGG" id="bxy:BXY_37900"/>
<dbReference type="AlphaFoldDB" id="D6D2U3"/>
<evidence type="ECO:0000313" key="1">
    <source>
        <dbReference type="EMBL" id="CBK68745.1"/>
    </source>
</evidence>
<dbReference type="SUPFAM" id="SSF51971">
    <property type="entry name" value="Nucleotide-binding domain"/>
    <property type="match status" value="1"/>
</dbReference>
<dbReference type="GO" id="GO:0050660">
    <property type="term" value="F:flavin adenine dinucleotide binding"/>
    <property type="evidence" value="ECO:0007669"/>
    <property type="project" value="TreeGrafter"/>
</dbReference>
<reference evidence="1 2" key="1">
    <citation type="submission" date="2010-03" db="EMBL/GenBank/DDBJ databases">
        <title>The genome sequence of Bacteriodes xylanisolvens XB1A.</title>
        <authorList>
            <consortium name="metaHIT consortium -- http://www.metahit.eu/"/>
            <person name="Pajon A."/>
            <person name="Turner K."/>
            <person name="Parkhill J."/>
            <person name="Bernalier A."/>
        </authorList>
    </citation>
    <scope>NUCLEOTIDE SEQUENCE [LARGE SCALE GENOMIC DNA]</scope>
    <source>
        <strain evidence="1 2">XB1A</strain>
    </source>
</reference>
<dbReference type="GO" id="GO:0005829">
    <property type="term" value="C:cytosol"/>
    <property type="evidence" value="ECO:0007669"/>
    <property type="project" value="TreeGrafter"/>
</dbReference>
<dbReference type="EC" id="5.4.99.9" evidence="1"/>